<comment type="caution">
    <text evidence="1">The sequence shown here is derived from an EMBL/GenBank/DDBJ whole genome shotgun (WGS) entry which is preliminary data.</text>
</comment>
<dbReference type="RefSeq" id="WP_216318624.1">
    <property type="nucleotide sequence ID" value="NZ_JAHKRT010000001.1"/>
</dbReference>
<organism evidence="1 2">
    <name type="scientific">Sphingomonas quercus</name>
    <dbReference type="NCBI Taxonomy" id="2842451"/>
    <lineage>
        <taxon>Bacteria</taxon>
        <taxon>Pseudomonadati</taxon>
        <taxon>Pseudomonadota</taxon>
        <taxon>Alphaproteobacteria</taxon>
        <taxon>Sphingomonadales</taxon>
        <taxon>Sphingomonadaceae</taxon>
        <taxon>Sphingomonas</taxon>
    </lineage>
</organism>
<dbReference type="Proteomes" id="UP000776276">
    <property type="component" value="Unassembled WGS sequence"/>
</dbReference>
<keyword evidence="2" id="KW-1185">Reference proteome</keyword>
<evidence type="ECO:0000313" key="2">
    <source>
        <dbReference type="Proteomes" id="UP000776276"/>
    </source>
</evidence>
<accession>A0ABS6BDN9</accession>
<dbReference type="EMBL" id="JAHKRT010000001">
    <property type="protein sequence ID" value="MBU3076430.1"/>
    <property type="molecule type" value="Genomic_DNA"/>
</dbReference>
<evidence type="ECO:0000313" key="1">
    <source>
        <dbReference type="EMBL" id="MBU3076430.1"/>
    </source>
</evidence>
<proteinExistence type="predicted"/>
<reference evidence="1 2" key="1">
    <citation type="submission" date="2021-06" db="EMBL/GenBank/DDBJ databases">
        <title>Sphingomonas sp. XMGL2, whole genome shotgun sequencing project.</title>
        <authorList>
            <person name="Zhao G."/>
            <person name="Shen L."/>
        </authorList>
    </citation>
    <scope>NUCLEOTIDE SEQUENCE [LARGE SCALE GENOMIC DNA]</scope>
    <source>
        <strain evidence="1 2">XMGL2</strain>
    </source>
</reference>
<protein>
    <submittedName>
        <fullName evidence="1">Uncharacterized protein</fullName>
    </submittedName>
</protein>
<name>A0ABS6BDN9_9SPHN</name>
<gene>
    <name evidence="1" type="ORF">KOF26_01015</name>
</gene>
<sequence>MRKETLALVRQVRKDIHLAEAANDASLGHLGKLLASTCLGKADAELELEVGREAISRIIAAIRLMGQARAVTFDVHSSLTMDAKRILPLSIGDWDSPGIAKMLEASETPDLRVVNAA</sequence>